<dbReference type="PANTHER" id="PTHR35090:SF1">
    <property type="entry name" value="SLR0144 PROTEIN"/>
    <property type="match status" value="1"/>
</dbReference>
<dbReference type="AlphaFoldDB" id="W0DC42"/>
<dbReference type="SUPFAM" id="SSF111126">
    <property type="entry name" value="Ligand-binding domain in the NO signalling and Golgi transport"/>
    <property type="match status" value="1"/>
</dbReference>
<protein>
    <submittedName>
        <fullName evidence="2">4-vinyl reductase 4VR</fullName>
    </submittedName>
</protein>
<accession>W0DC42</accession>
<dbReference type="HOGENOM" id="CLU_138451_0_0_0"/>
<organism evidence="3">
    <name type="scientific">Thermocrinis ruber</name>
    <dbReference type="NCBI Taxonomy" id="75906"/>
    <lineage>
        <taxon>Bacteria</taxon>
        <taxon>Pseudomonadati</taxon>
        <taxon>Aquificota</taxon>
        <taxon>Aquificia</taxon>
        <taxon>Aquificales</taxon>
        <taxon>Aquificaceae</taxon>
        <taxon>Thermocrinis</taxon>
    </lineage>
</organism>
<reference evidence="2 3" key="1">
    <citation type="submission" date="2013-12" db="EMBL/GenBank/DDBJ databases">
        <authorList>
            <consortium name="DOE Joint Genome Institute"/>
            <person name="Eisen J."/>
            <person name="Huntemann M."/>
            <person name="Han J."/>
            <person name="Chen A."/>
            <person name="Kyrpides N."/>
            <person name="Mavromatis K."/>
            <person name="Markowitz V."/>
            <person name="Palaniappan K."/>
            <person name="Ivanova N."/>
            <person name="Schaumberg A."/>
            <person name="Pati A."/>
            <person name="Liolios K."/>
            <person name="Nordberg H.P."/>
            <person name="Cantor M.N."/>
            <person name="Hua S.X."/>
            <person name="Woyke T."/>
        </authorList>
    </citation>
    <scope>NUCLEOTIDE SEQUENCE [LARGE SCALE GENOMIC DNA]</scope>
    <source>
        <strain evidence="2 3">DSM 23557</strain>
    </source>
</reference>
<dbReference type="InterPro" id="IPR004096">
    <property type="entry name" value="V4R"/>
</dbReference>
<dbReference type="OrthoDB" id="14144at2"/>
<evidence type="ECO:0000313" key="3">
    <source>
        <dbReference type="Proteomes" id="UP000018914"/>
    </source>
</evidence>
<dbReference type="SMART" id="SM00989">
    <property type="entry name" value="V4R"/>
    <property type="match status" value="1"/>
</dbReference>
<gene>
    <name evidence="2" type="ORF">THERU_04960</name>
</gene>
<feature type="domain" description="4-vinyl reductase 4VR" evidence="1">
    <location>
        <begin position="50"/>
        <end position="111"/>
    </location>
</feature>
<dbReference type="PANTHER" id="PTHR35090">
    <property type="entry name" value="DNA-DIRECTED RNA POLYMERASE SUBUNIT I"/>
    <property type="match status" value="1"/>
</dbReference>
<dbReference type="KEGG" id="trd:THERU_04960"/>
<dbReference type="RefSeq" id="WP_025306156.1">
    <property type="nucleotide sequence ID" value="NZ_CP007028.1"/>
</dbReference>
<dbReference type="eggNOG" id="COG1719">
    <property type="taxonomic scope" value="Bacteria"/>
</dbReference>
<sequence length="113" mass="12549">MRDPEVLSKVRVFLREEGVIIPKGPIKEFYSQLMKLSGFGIGGLLTFSGKKAGKMAGTYIRSIVGEKHPLCMPLSGALAGVFEEITGREWECKELECKAQGKKLCVFEVKLKR</sequence>
<dbReference type="STRING" id="75906.THERU_04960"/>
<name>W0DC42_9AQUI</name>
<proteinExistence type="predicted"/>
<dbReference type="Proteomes" id="UP000018914">
    <property type="component" value="Chromosome"/>
</dbReference>
<dbReference type="Pfam" id="PF02830">
    <property type="entry name" value="V4R"/>
    <property type="match status" value="1"/>
</dbReference>
<dbReference type="EMBL" id="CP007028">
    <property type="protein sequence ID" value="AHE96124.1"/>
    <property type="molecule type" value="Genomic_DNA"/>
</dbReference>
<dbReference type="Gene3D" id="3.30.1380.20">
    <property type="entry name" value="Trafficking protein particle complex subunit 3"/>
    <property type="match status" value="1"/>
</dbReference>
<evidence type="ECO:0000259" key="1">
    <source>
        <dbReference type="SMART" id="SM00989"/>
    </source>
</evidence>
<keyword evidence="3" id="KW-1185">Reference proteome</keyword>
<dbReference type="InterPro" id="IPR024096">
    <property type="entry name" value="NO_sig/Golgi_transp_ligand-bd"/>
</dbReference>
<evidence type="ECO:0000313" key="2">
    <source>
        <dbReference type="EMBL" id="AHE96124.1"/>
    </source>
</evidence>